<dbReference type="PANTHER" id="PTHR43711">
    <property type="entry name" value="TWO-COMPONENT HISTIDINE KINASE"/>
    <property type="match status" value="1"/>
</dbReference>
<dbReference type="InterPro" id="IPR035965">
    <property type="entry name" value="PAS-like_dom_sf"/>
</dbReference>
<evidence type="ECO:0000256" key="3">
    <source>
        <dbReference type="ARBA" id="ARBA00022553"/>
    </source>
</evidence>
<feature type="domain" description="PAS" evidence="8">
    <location>
        <begin position="148"/>
        <end position="204"/>
    </location>
</feature>
<dbReference type="SUPFAM" id="SSF55785">
    <property type="entry name" value="PYP-like sensor domain (PAS domain)"/>
    <property type="match status" value="2"/>
</dbReference>
<evidence type="ECO:0000256" key="1">
    <source>
        <dbReference type="ARBA" id="ARBA00000085"/>
    </source>
</evidence>
<sequence length="510" mass="57411">MSDPRTAAIGTTRPLPPEMTDADYRLMVESVRDYAIFMLDPDGCIRSWNAGAQRLKGYEPADVTGRHFRLFYPPEQMTSGVPERMLHEALTHGRVEDEGWRLRKDGTRFWASVVVTALFDEKGVHRGFTKVTRDVTERREHEELLRQSEERFRLMVEGVRDYAIFMLDTQGRIASWNLGAQINKGYTAEEILGRHFSIFYPQEQLDRGWPEYELEMALRDGRFEDEGWRLRKDGSRFWAHVVITPLYDGQGDHYGYAKVTRDMSSQRRIDTLEQQERHLHQFLAMLGHELRNPLAPIANAVTIMNMGEPPNEAMRQTREILGRQVTHLCRLVDDLLDVGRIVSGKVHLDMQPVALQPVVHEAVEAHAPAIASRAHTLSLELDDTPVWVSGDRVRLVQVLSNLLHNAVKFTPDGGRIAVGLRRTGDAVELSVADNGPGIAPENLQYVFKLFAQDEHNPSRVHGGLGIGLSLVHQMVHQHGGSIGAFSTGEPGRGVEFVITLPTVPPPVDAG</sequence>
<keyword evidence="11" id="KW-1185">Reference proteome</keyword>
<dbReference type="InterPro" id="IPR050736">
    <property type="entry name" value="Sensor_HK_Regulatory"/>
</dbReference>
<dbReference type="PROSITE" id="PS50113">
    <property type="entry name" value="PAC"/>
    <property type="match status" value="2"/>
</dbReference>
<dbReference type="Pfam" id="PF02518">
    <property type="entry name" value="HATPase_c"/>
    <property type="match status" value="1"/>
</dbReference>
<evidence type="ECO:0000259" key="7">
    <source>
        <dbReference type="PROSITE" id="PS50109"/>
    </source>
</evidence>
<reference evidence="10 11" key="1">
    <citation type="submission" date="2021-09" db="EMBL/GenBank/DDBJ databases">
        <title>Lysobacter sp. 13A isolated from the river sediment.</title>
        <authorList>
            <person name="Liu H."/>
            <person name="Li S."/>
            <person name="Mao S."/>
        </authorList>
    </citation>
    <scope>NUCLEOTIDE SEQUENCE [LARGE SCALE GENOMIC DNA]</scope>
    <source>
        <strain evidence="10 11">13A</strain>
    </source>
</reference>
<gene>
    <name evidence="10" type="ORF">K6753_08795</name>
</gene>
<feature type="domain" description="PAC" evidence="9">
    <location>
        <begin position="223"/>
        <end position="275"/>
    </location>
</feature>
<dbReference type="PANTHER" id="PTHR43711:SF1">
    <property type="entry name" value="HISTIDINE KINASE 1"/>
    <property type="match status" value="1"/>
</dbReference>
<dbReference type="PRINTS" id="PR00344">
    <property type="entry name" value="BCTRLSENSOR"/>
</dbReference>
<accession>A0ABS7T6Y9</accession>
<keyword evidence="5 10" id="KW-0418">Kinase</keyword>
<dbReference type="PROSITE" id="PS50109">
    <property type="entry name" value="HIS_KIN"/>
    <property type="match status" value="1"/>
</dbReference>
<feature type="domain" description="PAC" evidence="9">
    <location>
        <begin position="95"/>
        <end position="147"/>
    </location>
</feature>
<dbReference type="InterPro" id="IPR036097">
    <property type="entry name" value="HisK_dim/P_sf"/>
</dbReference>
<evidence type="ECO:0000256" key="2">
    <source>
        <dbReference type="ARBA" id="ARBA00012438"/>
    </source>
</evidence>
<evidence type="ECO:0000259" key="8">
    <source>
        <dbReference type="PROSITE" id="PS50112"/>
    </source>
</evidence>
<dbReference type="InterPro" id="IPR036890">
    <property type="entry name" value="HATPase_C_sf"/>
</dbReference>
<dbReference type="SMART" id="SM00091">
    <property type="entry name" value="PAS"/>
    <property type="match status" value="2"/>
</dbReference>
<dbReference type="CDD" id="cd00075">
    <property type="entry name" value="HATPase"/>
    <property type="match status" value="1"/>
</dbReference>
<dbReference type="SMART" id="SM00086">
    <property type="entry name" value="PAC"/>
    <property type="match status" value="2"/>
</dbReference>
<dbReference type="InterPro" id="IPR004358">
    <property type="entry name" value="Sig_transdc_His_kin-like_C"/>
</dbReference>
<dbReference type="Gene3D" id="1.10.287.130">
    <property type="match status" value="1"/>
</dbReference>
<dbReference type="SUPFAM" id="SSF55874">
    <property type="entry name" value="ATPase domain of HSP90 chaperone/DNA topoisomerase II/histidine kinase"/>
    <property type="match status" value="1"/>
</dbReference>
<keyword evidence="4" id="KW-0808">Transferase</keyword>
<protein>
    <recommendedName>
        <fullName evidence="2">histidine kinase</fullName>
        <ecNumber evidence="2">2.7.13.3</ecNumber>
    </recommendedName>
</protein>
<dbReference type="Pfam" id="PF13426">
    <property type="entry name" value="PAS_9"/>
    <property type="match status" value="2"/>
</dbReference>
<dbReference type="EC" id="2.7.13.3" evidence="2"/>
<comment type="caution">
    <text evidence="10">The sequence shown here is derived from an EMBL/GenBank/DDBJ whole genome shotgun (WGS) entry which is preliminary data.</text>
</comment>
<feature type="domain" description="PAS" evidence="8">
    <location>
        <begin position="20"/>
        <end position="93"/>
    </location>
</feature>
<dbReference type="SMART" id="SM00387">
    <property type="entry name" value="HATPase_c"/>
    <property type="match status" value="1"/>
</dbReference>
<keyword evidence="3" id="KW-0597">Phosphoprotein</keyword>
<dbReference type="Proteomes" id="UP001430954">
    <property type="component" value="Unassembled WGS sequence"/>
</dbReference>
<evidence type="ECO:0000256" key="5">
    <source>
        <dbReference type="ARBA" id="ARBA00022777"/>
    </source>
</evidence>
<comment type="catalytic activity">
    <reaction evidence="1">
        <text>ATP + protein L-histidine = ADP + protein N-phospho-L-histidine.</text>
        <dbReference type="EC" id="2.7.13.3"/>
    </reaction>
</comment>
<dbReference type="GO" id="GO:0016301">
    <property type="term" value="F:kinase activity"/>
    <property type="evidence" value="ECO:0007669"/>
    <property type="project" value="UniProtKB-KW"/>
</dbReference>
<dbReference type="SMART" id="SM00388">
    <property type="entry name" value="HisKA"/>
    <property type="match status" value="1"/>
</dbReference>
<dbReference type="InterPro" id="IPR003594">
    <property type="entry name" value="HATPase_dom"/>
</dbReference>
<dbReference type="InterPro" id="IPR005467">
    <property type="entry name" value="His_kinase_dom"/>
</dbReference>
<dbReference type="InterPro" id="IPR001610">
    <property type="entry name" value="PAC"/>
</dbReference>
<dbReference type="InterPro" id="IPR000014">
    <property type="entry name" value="PAS"/>
</dbReference>
<dbReference type="PROSITE" id="PS50112">
    <property type="entry name" value="PAS"/>
    <property type="match status" value="2"/>
</dbReference>
<name>A0ABS7T6Y9_9GAMM</name>
<dbReference type="Gene3D" id="3.30.565.10">
    <property type="entry name" value="Histidine kinase-like ATPase, C-terminal domain"/>
    <property type="match status" value="1"/>
</dbReference>
<dbReference type="Gene3D" id="3.30.450.20">
    <property type="entry name" value="PAS domain"/>
    <property type="match status" value="2"/>
</dbReference>
<dbReference type="CDD" id="cd00082">
    <property type="entry name" value="HisKA"/>
    <property type="match status" value="1"/>
</dbReference>
<evidence type="ECO:0000256" key="6">
    <source>
        <dbReference type="ARBA" id="ARBA00023012"/>
    </source>
</evidence>
<proteinExistence type="predicted"/>
<feature type="domain" description="Histidine kinase" evidence="7">
    <location>
        <begin position="285"/>
        <end position="504"/>
    </location>
</feature>
<dbReference type="CDD" id="cd00130">
    <property type="entry name" value="PAS"/>
    <property type="match status" value="2"/>
</dbReference>
<evidence type="ECO:0000256" key="4">
    <source>
        <dbReference type="ARBA" id="ARBA00022679"/>
    </source>
</evidence>
<dbReference type="InterPro" id="IPR000700">
    <property type="entry name" value="PAS-assoc_C"/>
</dbReference>
<organism evidence="10 11">
    <name type="scientific">Novilysobacter selenitireducens</name>
    <dbReference type="NCBI Taxonomy" id="2872639"/>
    <lineage>
        <taxon>Bacteria</taxon>
        <taxon>Pseudomonadati</taxon>
        <taxon>Pseudomonadota</taxon>
        <taxon>Gammaproteobacteria</taxon>
        <taxon>Lysobacterales</taxon>
        <taxon>Lysobacteraceae</taxon>
        <taxon>Novilysobacter</taxon>
    </lineage>
</organism>
<keyword evidence="6" id="KW-0902">Two-component regulatory system</keyword>
<dbReference type="InterPro" id="IPR003661">
    <property type="entry name" value="HisK_dim/P_dom"/>
</dbReference>
<evidence type="ECO:0000313" key="11">
    <source>
        <dbReference type="Proteomes" id="UP001430954"/>
    </source>
</evidence>
<dbReference type="SUPFAM" id="SSF47384">
    <property type="entry name" value="Homodimeric domain of signal transducing histidine kinase"/>
    <property type="match status" value="1"/>
</dbReference>
<dbReference type="EMBL" id="JAINZW010000003">
    <property type="protein sequence ID" value="MBZ4039630.1"/>
    <property type="molecule type" value="Genomic_DNA"/>
</dbReference>
<evidence type="ECO:0000313" key="10">
    <source>
        <dbReference type="EMBL" id="MBZ4039630.1"/>
    </source>
</evidence>
<evidence type="ECO:0000259" key="9">
    <source>
        <dbReference type="PROSITE" id="PS50113"/>
    </source>
</evidence>
<dbReference type="NCBIfam" id="TIGR00229">
    <property type="entry name" value="sensory_box"/>
    <property type="match status" value="2"/>
</dbReference>
<dbReference type="Pfam" id="PF00512">
    <property type="entry name" value="HisKA"/>
    <property type="match status" value="1"/>
</dbReference>